<evidence type="ECO:0000313" key="2">
    <source>
        <dbReference type="Proteomes" id="UP000650511"/>
    </source>
</evidence>
<comment type="caution">
    <text evidence="1">The sequence shown here is derived from an EMBL/GenBank/DDBJ whole genome shotgun (WGS) entry which is preliminary data.</text>
</comment>
<name>A0A8J3EUC6_9ACTN</name>
<dbReference type="EMBL" id="BMHA01000008">
    <property type="protein sequence ID" value="GGI07427.1"/>
    <property type="molecule type" value="Genomic_DNA"/>
</dbReference>
<dbReference type="Proteomes" id="UP000650511">
    <property type="component" value="Unassembled WGS sequence"/>
</dbReference>
<protein>
    <submittedName>
        <fullName evidence="1">Uncharacterized protein</fullName>
    </submittedName>
</protein>
<keyword evidence="2" id="KW-1185">Reference proteome</keyword>
<evidence type="ECO:0000313" key="1">
    <source>
        <dbReference type="EMBL" id="GGI07427.1"/>
    </source>
</evidence>
<reference evidence="1" key="2">
    <citation type="submission" date="2020-09" db="EMBL/GenBank/DDBJ databases">
        <authorList>
            <person name="Sun Q."/>
            <person name="Zhou Y."/>
        </authorList>
    </citation>
    <scope>NUCLEOTIDE SEQUENCE</scope>
    <source>
        <strain evidence="1">CGMCC 1.14988</strain>
    </source>
</reference>
<sequence length="131" mass="14159">MAEIMMRDQSRAGHVLGGARVADLPDEVSIRDVVRTRIHGEVAAYNAGPGPVFCGLVQPADAVRHSDGFRMRQPRPLDAELLIAAAEEAIGLGMLWLRLDDRPVDLDELITPADHDELIAVLERSVVASGS</sequence>
<dbReference type="AlphaFoldDB" id="A0A8J3EUC6"/>
<proteinExistence type="predicted"/>
<reference evidence="1" key="1">
    <citation type="journal article" date="2014" name="Int. J. Syst. Evol. Microbiol.">
        <title>Complete genome sequence of Corynebacterium casei LMG S-19264T (=DSM 44701T), isolated from a smear-ripened cheese.</title>
        <authorList>
            <consortium name="US DOE Joint Genome Institute (JGI-PGF)"/>
            <person name="Walter F."/>
            <person name="Albersmeier A."/>
            <person name="Kalinowski J."/>
            <person name="Ruckert C."/>
        </authorList>
    </citation>
    <scope>NUCLEOTIDE SEQUENCE</scope>
    <source>
        <strain evidence="1">CGMCC 1.14988</strain>
    </source>
</reference>
<gene>
    <name evidence="1" type="ORF">GCM10011354_24030</name>
</gene>
<accession>A0A8J3EUC6</accession>
<organism evidence="1 2">
    <name type="scientific">Egicoccus halophilus</name>
    <dbReference type="NCBI Taxonomy" id="1670830"/>
    <lineage>
        <taxon>Bacteria</taxon>
        <taxon>Bacillati</taxon>
        <taxon>Actinomycetota</taxon>
        <taxon>Nitriliruptoria</taxon>
        <taxon>Egicoccales</taxon>
        <taxon>Egicoccaceae</taxon>
        <taxon>Egicoccus</taxon>
    </lineage>
</organism>